<name>A0ACC5X0I7_PANGG</name>
<evidence type="ECO:0000313" key="1">
    <source>
        <dbReference type="EMBL" id="MCI4384426.1"/>
    </source>
</evidence>
<reference evidence="1 2" key="1">
    <citation type="journal article" date="2022" name="bioRxiv">
        <title>An ancient truncated duplication of the anti-Mullerian hormone receptor type 2 gene is a potential conserved master sex determinant in the Pangasiidae catfish family.</title>
        <authorList>
            <person name="Wen M."/>
            <person name="Pan Q."/>
            <person name="Jouanno E."/>
            <person name="Montfort J."/>
            <person name="Zahm M."/>
            <person name="Cabau C."/>
            <person name="Klopp C."/>
            <person name="Iampietro C."/>
            <person name="Roques C."/>
            <person name="Bouchez O."/>
            <person name="Castinel A."/>
            <person name="Donnadieu C."/>
            <person name="Parrinello H."/>
            <person name="Poncet C."/>
            <person name="Belmonte E."/>
            <person name="Gautier V."/>
            <person name="Avarre J.-C."/>
            <person name="Dugue R."/>
            <person name="Gustiano R."/>
            <person name="Ha T.T.T."/>
            <person name="Campet M."/>
            <person name="Sriphairoj K."/>
            <person name="Ribolli J."/>
            <person name="de Almeida F.L."/>
            <person name="Desvignes T."/>
            <person name="Postlethwait J.H."/>
            <person name="Bucao C.F."/>
            <person name="Robinson-Rechavi M."/>
            <person name="Bobe J."/>
            <person name="Herpin A."/>
            <person name="Guiguen Y."/>
        </authorList>
    </citation>
    <scope>NUCLEOTIDE SEQUENCE [LARGE SCALE GENOMIC DNA]</scope>
    <source>
        <strain evidence="1">YG-Dec2019</strain>
    </source>
</reference>
<gene>
    <name evidence="1" type="ORF">PGIGA_G00038490</name>
</gene>
<evidence type="ECO:0000313" key="2">
    <source>
        <dbReference type="Proteomes" id="UP000829447"/>
    </source>
</evidence>
<accession>A0ACC5X0I7</accession>
<dbReference type="EMBL" id="CM040465">
    <property type="protein sequence ID" value="MCI4384426.1"/>
    <property type="molecule type" value="Genomic_DNA"/>
</dbReference>
<protein>
    <submittedName>
        <fullName evidence="1">Uncharacterized protein</fullName>
    </submittedName>
</protein>
<proteinExistence type="predicted"/>
<comment type="caution">
    <text evidence="1">The sequence shown here is derived from an EMBL/GenBank/DDBJ whole genome shotgun (WGS) entry which is preliminary data.</text>
</comment>
<sequence length="745" mass="82057">MAAMKTQEQRTSPLKSPIQNDGRPIAQAKAIQFRTIAPKAPTLGSSSAVISSQPPSTLPEASTAVSPKSILVPAQNYALMQVAGQEGTFSLVALPQTSPQNQIQKNLKLPIPRYQSMRSQRASEKTSSKMQNSAKVAKLPQVKSAVKTNLGVSSSPETPESSSEQIVGMGSATSSEILLPDNAVLCTGSQTDQAVKRSVDSLNNFSYSTRASALVAPVSNSKTIKTEGASAGSAITVLSPTIFSKAVQIIPSPPKGKLPILPYAKVKNSLLPSTGLASTQSPVKILSIQAKNRPKSAPDIKGMVADSRTRSANNTHCKKPTGKRRGRKRKTMEDILSFEAKKKRSLSFFSRRVPEKPPSGTQSSSSQDKVVDISKKYRSIRPKPILVMETTVPQLVPLASLSSSKNLDQKLVMGQEMSGKPLSTVQPGLVSIPAPGQQSMAETGNCGRFTYVGSRALHRCTTCSRCFQFKHHLQSHMNSHSNLRPYGCPVCRKAYAHSGSLSTHMKLHHSEGKPRKSLRCEFCEKVFGYVGVYFSHLREVHKVILTVEPSIRQHEENTPIEGCVDSEDQTSEQRVDPVELQIKCGRCQAITPTFADMKLHLLYVHGEEVQVRLKEGAMHEGREAENELVKHAAHYWRQLNERRNLVRCGSCDEEFFSFSKLERHLHAHHQGVIESQEEEQELKKEDKEESISEGSVKSVTFRAGSRFNCILCSEVLNSKQEVLEHWRGIHKCENPVMLWEVLDSK</sequence>
<keyword evidence="2" id="KW-1185">Reference proteome</keyword>
<organism evidence="1 2">
    <name type="scientific">Pangasianodon gigas</name>
    <name type="common">Mekong giant catfish</name>
    <name type="synonym">Pangasius gigas</name>
    <dbReference type="NCBI Taxonomy" id="30993"/>
    <lineage>
        <taxon>Eukaryota</taxon>
        <taxon>Metazoa</taxon>
        <taxon>Chordata</taxon>
        <taxon>Craniata</taxon>
        <taxon>Vertebrata</taxon>
        <taxon>Euteleostomi</taxon>
        <taxon>Actinopterygii</taxon>
        <taxon>Neopterygii</taxon>
        <taxon>Teleostei</taxon>
        <taxon>Ostariophysi</taxon>
        <taxon>Siluriformes</taxon>
        <taxon>Pangasiidae</taxon>
        <taxon>Pangasianodon</taxon>
    </lineage>
</organism>
<dbReference type="Proteomes" id="UP000829447">
    <property type="component" value="Linkage Group LG12"/>
</dbReference>